<keyword evidence="8" id="KW-0472">Membrane</keyword>
<dbReference type="GO" id="GO:0046872">
    <property type="term" value="F:metal ion binding"/>
    <property type="evidence" value="ECO:0007669"/>
    <property type="project" value="UniProtKB-KW"/>
</dbReference>
<evidence type="ECO:0000256" key="8">
    <source>
        <dbReference type="ARBA" id="ARBA00023136"/>
    </source>
</evidence>
<keyword evidence="3" id="KW-0997">Cell inner membrane</keyword>
<sequence length="251" mass="28102">MTRPQHDSHDAPILFISDLHLDPARPAIVRLFLDFLAGEARNAGALYILGDLFEAWIGDDAVSADEPVIAAMRALVEHRVPVRVMRGNRDFLLGETFARMTGAGMLADPCTIEIDGEPVLLAHGDALCTDDADYQRFRAMVRDPEWQRQFLARSIDERKTYAAEARSQSSERNQRLDDTIMDVNDAAVAATMRDHGVQRLVHGHTHRPAVHRFELDGAPAERIVLGDWFDQGSVLRWHRGEYALSGLPLSE</sequence>
<dbReference type="InterPro" id="IPR004843">
    <property type="entry name" value="Calcineurin-like_PHP"/>
</dbReference>
<keyword evidence="1" id="KW-1003">Cell membrane</keyword>
<evidence type="ECO:0000256" key="6">
    <source>
        <dbReference type="ARBA" id="ARBA00022801"/>
    </source>
</evidence>
<dbReference type="Gene3D" id="3.60.21.10">
    <property type="match status" value="1"/>
</dbReference>
<keyword evidence="2" id="KW-0444">Lipid biosynthesis</keyword>
<keyword evidence="9" id="KW-0464">Manganese</keyword>
<dbReference type="PANTHER" id="PTHR34990:SF1">
    <property type="entry name" value="UDP-2,3-DIACYLGLUCOSAMINE HYDROLASE"/>
    <property type="match status" value="1"/>
</dbReference>
<evidence type="ECO:0000256" key="9">
    <source>
        <dbReference type="ARBA" id="ARBA00023211"/>
    </source>
</evidence>
<dbReference type="PANTHER" id="PTHR34990">
    <property type="entry name" value="UDP-2,3-DIACYLGLUCOSAMINE HYDROLASE-RELATED"/>
    <property type="match status" value="1"/>
</dbReference>
<dbReference type="EMBL" id="MN079085">
    <property type="protein sequence ID" value="QEA04525.1"/>
    <property type="molecule type" value="Genomic_DNA"/>
</dbReference>
<keyword evidence="6 11" id="KW-0378">Hydrolase</keyword>
<protein>
    <submittedName>
        <fullName evidence="11">UDP-2,3-diacylglucosamine hydrolase</fullName>
        <ecNumber evidence="11">3.6.1.54</ecNumber>
    </submittedName>
</protein>
<dbReference type="AlphaFoldDB" id="A0A5B8RCM8"/>
<reference evidence="11" key="1">
    <citation type="submission" date="2019-06" db="EMBL/GenBank/DDBJ databases">
        <authorList>
            <person name="Murdoch R.W."/>
            <person name="Fathepure B."/>
        </authorList>
    </citation>
    <scope>NUCLEOTIDE SEQUENCE</scope>
</reference>
<dbReference type="GO" id="GO:0009245">
    <property type="term" value="P:lipid A biosynthetic process"/>
    <property type="evidence" value="ECO:0007669"/>
    <property type="project" value="UniProtKB-KW"/>
</dbReference>
<dbReference type="Pfam" id="PF00149">
    <property type="entry name" value="Metallophos"/>
    <property type="match status" value="1"/>
</dbReference>
<name>A0A5B8RCM8_9ZZZZ</name>
<evidence type="ECO:0000256" key="1">
    <source>
        <dbReference type="ARBA" id="ARBA00022475"/>
    </source>
</evidence>
<evidence type="ECO:0000259" key="10">
    <source>
        <dbReference type="Pfam" id="PF00149"/>
    </source>
</evidence>
<dbReference type="EC" id="3.6.1.54" evidence="11"/>
<dbReference type="GO" id="GO:0016020">
    <property type="term" value="C:membrane"/>
    <property type="evidence" value="ECO:0007669"/>
    <property type="project" value="GOC"/>
</dbReference>
<evidence type="ECO:0000256" key="4">
    <source>
        <dbReference type="ARBA" id="ARBA00022556"/>
    </source>
</evidence>
<feature type="domain" description="Calcineurin-like phosphoesterase" evidence="10">
    <location>
        <begin position="12"/>
        <end position="208"/>
    </location>
</feature>
<dbReference type="NCBIfam" id="NF003743">
    <property type="entry name" value="PRK05340.1"/>
    <property type="match status" value="1"/>
</dbReference>
<evidence type="ECO:0000256" key="3">
    <source>
        <dbReference type="ARBA" id="ARBA00022519"/>
    </source>
</evidence>
<organism evidence="11">
    <name type="scientific">uncultured organism</name>
    <dbReference type="NCBI Taxonomy" id="155900"/>
    <lineage>
        <taxon>unclassified sequences</taxon>
        <taxon>environmental samples</taxon>
    </lineage>
</organism>
<dbReference type="GO" id="GO:0008758">
    <property type="term" value="F:UDP-2,3-diacylglucosamine hydrolase activity"/>
    <property type="evidence" value="ECO:0007669"/>
    <property type="project" value="TreeGrafter"/>
</dbReference>
<dbReference type="CDD" id="cd07398">
    <property type="entry name" value="MPP_YbbF-LpxH"/>
    <property type="match status" value="1"/>
</dbReference>
<proteinExistence type="inferred from homology"/>
<keyword evidence="5" id="KW-0479">Metal-binding</keyword>
<dbReference type="SUPFAM" id="SSF56300">
    <property type="entry name" value="Metallo-dependent phosphatases"/>
    <property type="match status" value="1"/>
</dbReference>
<accession>A0A5B8RCM8</accession>
<dbReference type="InterPro" id="IPR010138">
    <property type="entry name" value="UDP-diacylglucosamine_Hdrlase"/>
</dbReference>
<evidence type="ECO:0000256" key="2">
    <source>
        <dbReference type="ARBA" id="ARBA00022516"/>
    </source>
</evidence>
<evidence type="ECO:0000256" key="7">
    <source>
        <dbReference type="ARBA" id="ARBA00023098"/>
    </source>
</evidence>
<keyword evidence="4" id="KW-0441">Lipid A biosynthesis</keyword>
<dbReference type="HAMAP" id="MF_00575">
    <property type="entry name" value="LpxH"/>
    <property type="match status" value="1"/>
</dbReference>
<evidence type="ECO:0000256" key="5">
    <source>
        <dbReference type="ARBA" id="ARBA00022723"/>
    </source>
</evidence>
<evidence type="ECO:0000313" key="11">
    <source>
        <dbReference type="EMBL" id="QEA04525.1"/>
    </source>
</evidence>
<dbReference type="NCBIfam" id="TIGR01854">
    <property type="entry name" value="lipid_A_lpxH"/>
    <property type="match status" value="1"/>
</dbReference>
<dbReference type="InterPro" id="IPR029052">
    <property type="entry name" value="Metallo-depent_PP-like"/>
</dbReference>
<gene>
    <name evidence="11" type="primary">lpxH_2</name>
    <name evidence="11" type="ORF">KBTEX_00833</name>
</gene>
<dbReference type="InterPro" id="IPR043461">
    <property type="entry name" value="LpxH-like"/>
</dbReference>
<keyword evidence="7" id="KW-0443">Lipid metabolism</keyword>